<name>A0A9C5ZHM2_9MUSC</name>
<dbReference type="KEGG" id="gfs:119641888"/>
<proteinExistence type="predicted"/>
<keyword evidence="1" id="KW-1185">Reference proteome</keyword>
<accession>A0A9C5ZHM2</accession>
<sequence>MNTSFLQLPWVKYKEEVSNVRNNLVRLDFMKSPYHNPKINVFILLKRDVQPRLKSLHKDTFYPDVDDSASIRGANKKKVLNGQHRNLVSNEEDTETDEYPKELPVVENEEDINDEFHQLLSKTESYRKPSYKGNEKASISTSHFKCVENVTLSNNTQSFFLSRASNKRFETFACLITL</sequence>
<dbReference type="GeneID" id="119641888"/>
<evidence type="ECO:0000313" key="2">
    <source>
        <dbReference type="RefSeq" id="XP_037896707.1"/>
    </source>
</evidence>
<organism evidence="1 2">
    <name type="scientific">Glossina fuscipes</name>
    <dbReference type="NCBI Taxonomy" id="7396"/>
    <lineage>
        <taxon>Eukaryota</taxon>
        <taxon>Metazoa</taxon>
        <taxon>Ecdysozoa</taxon>
        <taxon>Arthropoda</taxon>
        <taxon>Hexapoda</taxon>
        <taxon>Insecta</taxon>
        <taxon>Pterygota</taxon>
        <taxon>Neoptera</taxon>
        <taxon>Endopterygota</taxon>
        <taxon>Diptera</taxon>
        <taxon>Brachycera</taxon>
        <taxon>Muscomorpha</taxon>
        <taxon>Hippoboscoidea</taxon>
        <taxon>Glossinidae</taxon>
        <taxon>Glossina</taxon>
    </lineage>
</organism>
<dbReference type="RefSeq" id="XP_037896707.1">
    <property type="nucleotide sequence ID" value="XM_038040779.1"/>
</dbReference>
<dbReference type="Proteomes" id="UP000092443">
    <property type="component" value="Unplaced"/>
</dbReference>
<evidence type="ECO:0000313" key="1">
    <source>
        <dbReference type="Proteomes" id="UP000092443"/>
    </source>
</evidence>
<protein>
    <submittedName>
        <fullName evidence="2">Uncharacterized protein LOC119641888</fullName>
    </submittedName>
</protein>
<dbReference type="AlphaFoldDB" id="A0A9C5ZHM2"/>
<reference evidence="2" key="1">
    <citation type="submission" date="2025-08" db="UniProtKB">
        <authorList>
            <consortium name="RefSeq"/>
        </authorList>
    </citation>
    <scope>IDENTIFICATION</scope>
    <source>
        <tissue evidence="2">Whole body pupa</tissue>
    </source>
</reference>
<gene>
    <name evidence="2" type="primary">LOC119641888</name>
</gene>